<dbReference type="InterPro" id="IPR024983">
    <property type="entry name" value="CHAT_dom"/>
</dbReference>
<feature type="domain" description="CHAT" evidence="2">
    <location>
        <begin position="621"/>
        <end position="928"/>
    </location>
</feature>
<evidence type="ECO:0000313" key="3">
    <source>
        <dbReference type="EMBL" id="WUR15515.1"/>
    </source>
</evidence>
<evidence type="ECO:0000256" key="1">
    <source>
        <dbReference type="SAM" id="SignalP"/>
    </source>
</evidence>
<organism evidence="3 4">
    <name type="scientific">[Empedobacter] haloabium</name>
    <dbReference type="NCBI Taxonomy" id="592317"/>
    <lineage>
        <taxon>Bacteria</taxon>
        <taxon>Pseudomonadati</taxon>
        <taxon>Pseudomonadota</taxon>
        <taxon>Betaproteobacteria</taxon>
        <taxon>Burkholderiales</taxon>
        <taxon>Oxalobacteraceae</taxon>
        <taxon>Telluria group</taxon>
        <taxon>Telluria group incertae sedis</taxon>
    </lineage>
</organism>
<protein>
    <submittedName>
        <fullName evidence="3">CHAT domain-containing protein</fullName>
    </submittedName>
</protein>
<proteinExistence type="predicted"/>
<dbReference type="SUPFAM" id="SSF48452">
    <property type="entry name" value="TPR-like"/>
    <property type="match status" value="1"/>
</dbReference>
<dbReference type="Proteomes" id="UP000321323">
    <property type="component" value="Chromosome"/>
</dbReference>
<feature type="signal peptide" evidence="1">
    <location>
        <begin position="1"/>
        <end position="26"/>
    </location>
</feature>
<dbReference type="Pfam" id="PF12770">
    <property type="entry name" value="CHAT"/>
    <property type="match status" value="1"/>
</dbReference>
<reference evidence="3 4" key="1">
    <citation type="journal article" date="2019" name="Int. J. Syst. Evol. Microbiol.">
        <title>The Draft Whole-Genome Sequence of the Antibiotic Producer Empedobacter haloabium ATCC 31962 Provides Indications for Its Taxonomic Reclassification.</title>
        <authorList>
            <person name="Miess H."/>
            <person name="Arlt P."/>
            <person name="Apel A.K."/>
            <person name="Weber T."/>
            <person name="Nieselt K."/>
            <person name="Hanssen F."/>
            <person name="Czemmel S."/>
            <person name="Nahnsen S."/>
            <person name="Gross H."/>
        </authorList>
    </citation>
    <scope>NUCLEOTIDE SEQUENCE [LARGE SCALE GENOMIC DNA]</scope>
    <source>
        <strain evidence="3 4">ATCC 31962</strain>
    </source>
</reference>
<dbReference type="InterPro" id="IPR011990">
    <property type="entry name" value="TPR-like_helical_dom_sf"/>
</dbReference>
<keyword evidence="4" id="KW-1185">Reference proteome</keyword>
<keyword evidence="1" id="KW-0732">Signal</keyword>
<accession>A0ABZ1US06</accession>
<evidence type="ECO:0000259" key="2">
    <source>
        <dbReference type="Pfam" id="PF12770"/>
    </source>
</evidence>
<evidence type="ECO:0000313" key="4">
    <source>
        <dbReference type="Proteomes" id="UP000321323"/>
    </source>
</evidence>
<gene>
    <name evidence="3" type="ORF">E7V67_010570</name>
</gene>
<sequence>MRSERGWLGPLLRALCCCLLASAAQARQAPSPAVPASAPAPIGPGAEGELAAFGQLLDPARPLAAPGPLDAFNRVLAGARYQILGQYAQVLRLCRYDERVATSAAARDTARGCQRAALVNLERYREAEELALAHGALLPPSGQPPEASARHWHWSATLALNLGQVRVAEAAYRRALADIAQARRDGPSGLPKQGVGPELESAARDLHDSMLKDDELAVRNALDGIAWHLQRYPEYLGGARHTLERAAVLGGRNGNHAELAIEHALRLWQLGRQDEARALAESVHPALRAHAGFRDQPEPLVDPRPLSSAVAALGDERTQPAHVQAWLRLASAYQLAGRLDEAERLLAATVPLARRYMLAPEAGNTLLAEVEEAQGRLAASRGVPADALPFLRRARGRLLLAGASERAAELGRRQLRLDSPQLRAGAAILAALAGGAAVTLPAGSAEEREVAEIASDFAASRAQLSNELADRAARSDRAALAERLRRDGVLVDELVELRGAITAGLAAGRAPDERTAALTRRLAALLDELAQSKAGLQADGDGAAGTDSAALRQRLGTGRAYFQWITHPAGNFALCWRDTGVTLAPLRLPVARIQQLARRVHAASSMRGVASVAALPAFPRADAAALFDALFGPVLHSAAGTRHWLLANSPLVDGIPWGALVTGPPAAPPGWLAERVALTVTPSWRSAVALARRPAGPADRTLLVGDPRNAATLAPPGQLSTRGLFVAAAIGLAPPRLVRTSALARELDTLVRLFPAAATTMLRGPDATKHKLLRLPLERYRLLVFTTHGYLAASHAALLGPSLELTAPHGTLDERLLTAREIAGQRLHAHLVVLSACDTSAPDGYPDSEGLSGLTSAFLLAGARNVVASLWPVETEATRQLVTVMLARYARDEDDIALALQQATLRYLRAADAKRRHPAFWAALLHVGG</sequence>
<dbReference type="Gene3D" id="1.25.40.10">
    <property type="entry name" value="Tetratricopeptide repeat domain"/>
    <property type="match status" value="1"/>
</dbReference>
<feature type="chain" id="PRO_5045467339" evidence="1">
    <location>
        <begin position="27"/>
        <end position="929"/>
    </location>
</feature>
<name>A0ABZ1US06_9BURK</name>
<dbReference type="EMBL" id="CP136508">
    <property type="protein sequence ID" value="WUR15515.1"/>
    <property type="molecule type" value="Genomic_DNA"/>
</dbReference>